<dbReference type="InterPro" id="IPR038050">
    <property type="entry name" value="Neuro_actylchol_rec"/>
</dbReference>
<accession>A0AAN5CLZ4</accession>
<dbReference type="GO" id="GO:0016020">
    <property type="term" value="C:membrane"/>
    <property type="evidence" value="ECO:0007669"/>
    <property type="project" value="InterPro"/>
</dbReference>
<dbReference type="SUPFAM" id="SSF90112">
    <property type="entry name" value="Neurotransmitter-gated ion-channel transmembrane pore"/>
    <property type="match status" value="1"/>
</dbReference>
<keyword evidence="1" id="KW-0812">Transmembrane</keyword>
<dbReference type="InterPro" id="IPR036719">
    <property type="entry name" value="Neuro-gated_channel_TM_sf"/>
</dbReference>
<dbReference type="EMBL" id="BTRK01000004">
    <property type="protein sequence ID" value="GMR46794.1"/>
    <property type="molecule type" value="Genomic_DNA"/>
</dbReference>
<protein>
    <submittedName>
        <fullName evidence="2">Uncharacterized protein</fullName>
    </submittedName>
</protein>
<dbReference type="GO" id="GO:0006811">
    <property type="term" value="P:monoatomic ion transport"/>
    <property type="evidence" value="ECO:0007669"/>
    <property type="project" value="InterPro"/>
</dbReference>
<evidence type="ECO:0000256" key="1">
    <source>
        <dbReference type="SAM" id="Phobius"/>
    </source>
</evidence>
<dbReference type="Proteomes" id="UP001328107">
    <property type="component" value="Unassembled WGS sequence"/>
</dbReference>
<evidence type="ECO:0000313" key="2">
    <source>
        <dbReference type="EMBL" id="GMR46794.1"/>
    </source>
</evidence>
<proteinExistence type="predicted"/>
<dbReference type="Gene3D" id="1.20.58.390">
    <property type="entry name" value="Neurotransmitter-gated ion-channel transmembrane domain"/>
    <property type="match status" value="1"/>
</dbReference>
<reference evidence="3" key="1">
    <citation type="submission" date="2022-10" db="EMBL/GenBank/DDBJ databases">
        <title>Genome assembly of Pristionchus species.</title>
        <authorList>
            <person name="Yoshida K."/>
            <person name="Sommer R.J."/>
        </authorList>
    </citation>
    <scope>NUCLEOTIDE SEQUENCE [LARGE SCALE GENOMIC DNA]</scope>
    <source>
        <strain evidence="3">RS5460</strain>
    </source>
</reference>
<sequence length="69" mass="7878">AGLSASVETIREKPIEKKQRQVSMEWEFLASILDRILLIVFITAVVLITLGLIVSVWMAEYQYDHAEQS</sequence>
<evidence type="ECO:0000313" key="3">
    <source>
        <dbReference type="Proteomes" id="UP001328107"/>
    </source>
</evidence>
<name>A0AAN5CLZ4_9BILA</name>
<keyword evidence="1" id="KW-1133">Transmembrane helix</keyword>
<gene>
    <name evidence="2" type="ORF">PMAYCL1PPCAC_16989</name>
</gene>
<keyword evidence="1" id="KW-0472">Membrane</keyword>
<organism evidence="2 3">
    <name type="scientific">Pristionchus mayeri</name>
    <dbReference type="NCBI Taxonomy" id="1317129"/>
    <lineage>
        <taxon>Eukaryota</taxon>
        <taxon>Metazoa</taxon>
        <taxon>Ecdysozoa</taxon>
        <taxon>Nematoda</taxon>
        <taxon>Chromadorea</taxon>
        <taxon>Rhabditida</taxon>
        <taxon>Rhabditina</taxon>
        <taxon>Diplogasteromorpha</taxon>
        <taxon>Diplogasteroidea</taxon>
        <taxon>Neodiplogasteridae</taxon>
        <taxon>Pristionchus</taxon>
    </lineage>
</organism>
<dbReference type="AlphaFoldDB" id="A0AAN5CLZ4"/>
<feature type="non-terminal residue" evidence="2">
    <location>
        <position position="1"/>
    </location>
</feature>
<comment type="caution">
    <text evidence="2">The sequence shown here is derived from an EMBL/GenBank/DDBJ whole genome shotgun (WGS) entry which is preliminary data.</text>
</comment>
<keyword evidence="3" id="KW-1185">Reference proteome</keyword>
<feature type="transmembrane region" description="Helical" evidence="1">
    <location>
        <begin position="36"/>
        <end position="59"/>
    </location>
</feature>